<evidence type="ECO:0000313" key="3">
    <source>
        <dbReference type="Proteomes" id="UP001168821"/>
    </source>
</evidence>
<accession>A0AA38LZ70</accession>
<comment type="caution">
    <text evidence="2">The sequence shown here is derived from an EMBL/GenBank/DDBJ whole genome shotgun (WGS) entry which is preliminary data.</text>
</comment>
<dbReference type="InterPro" id="IPR043502">
    <property type="entry name" value="DNA/RNA_pol_sf"/>
</dbReference>
<evidence type="ECO:0000259" key="1">
    <source>
        <dbReference type="SMART" id="SM00482"/>
    </source>
</evidence>
<dbReference type="GO" id="GO:0003677">
    <property type="term" value="F:DNA binding"/>
    <property type="evidence" value="ECO:0007669"/>
    <property type="project" value="InterPro"/>
</dbReference>
<keyword evidence="3" id="KW-1185">Reference proteome</keyword>
<dbReference type="GO" id="GO:0006261">
    <property type="term" value="P:DNA-templated DNA replication"/>
    <property type="evidence" value="ECO:0007669"/>
    <property type="project" value="InterPro"/>
</dbReference>
<feature type="domain" description="DNA-directed DNA polymerase family A palm" evidence="1">
    <location>
        <begin position="78"/>
        <end position="320"/>
    </location>
</feature>
<proteinExistence type="predicted"/>
<dbReference type="PANTHER" id="PTHR10133:SF62">
    <property type="entry name" value="DNA POLYMERASE THETA"/>
    <property type="match status" value="1"/>
</dbReference>
<dbReference type="Gene3D" id="1.10.150.20">
    <property type="entry name" value="5' to 3' exonuclease, C-terminal subdomain"/>
    <property type="match status" value="1"/>
</dbReference>
<protein>
    <recommendedName>
        <fullName evidence="1">DNA-directed DNA polymerase family A palm domain-containing protein</fullName>
    </recommendedName>
</protein>
<sequence length="386" mass="44054">MGFKELLESPDERVVTLCEARMGNKSSIGVSRAQRLIDIGRRGRLPMPLDAFGAGTSRWVALGGQKINVQNFPKRGGDITLRQSIIAPPGYHVVTCDLSQIEARRMAAQSGQWDLVEQFKHDLDPYSIFATELYGYPVSKHNGKKKERNVGKESILSMQYGSGGRAFWLRLRSAYNIYLEEDFCAEAVWKYRRKYKHITDFWNRCDQAIKVMRFGGEFAFGENDAYLAVKGGIYLPDDYFLKYDQIHEVEDKETGKNELKYMDRTKRSLRRLYRGIVANNVTQGSSARILQNHIKWLRDEGIFMCGTVHDELIFLVPDYDLEEQCALIESTMKRVPAWAEGTPVDCELTVGPNYGDQYDLPIYLEGGCTKLGAEAVIRERKRQAAN</sequence>
<gene>
    <name evidence="2" type="ORF">Zmor_012095</name>
</gene>
<dbReference type="GO" id="GO:0003887">
    <property type="term" value="F:DNA-directed DNA polymerase activity"/>
    <property type="evidence" value="ECO:0007669"/>
    <property type="project" value="InterPro"/>
</dbReference>
<dbReference type="Proteomes" id="UP001168821">
    <property type="component" value="Unassembled WGS sequence"/>
</dbReference>
<dbReference type="InterPro" id="IPR002298">
    <property type="entry name" value="DNA_polymerase_A"/>
</dbReference>
<reference evidence="2" key="1">
    <citation type="journal article" date="2023" name="G3 (Bethesda)">
        <title>Whole genome assemblies of Zophobas morio and Tenebrio molitor.</title>
        <authorList>
            <person name="Kaur S."/>
            <person name="Stinson S.A."/>
            <person name="diCenzo G.C."/>
        </authorList>
    </citation>
    <scope>NUCLEOTIDE SEQUENCE</scope>
    <source>
        <strain evidence="2">QUZm001</strain>
    </source>
</reference>
<dbReference type="Pfam" id="PF00476">
    <property type="entry name" value="DNA_pol_A"/>
    <property type="match status" value="1"/>
</dbReference>
<evidence type="ECO:0000313" key="2">
    <source>
        <dbReference type="EMBL" id="KAJ3616054.1"/>
    </source>
</evidence>
<dbReference type="PANTHER" id="PTHR10133">
    <property type="entry name" value="DNA POLYMERASE I"/>
    <property type="match status" value="1"/>
</dbReference>
<dbReference type="GO" id="GO:0006302">
    <property type="term" value="P:double-strand break repair"/>
    <property type="evidence" value="ECO:0007669"/>
    <property type="project" value="TreeGrafter"/>
</dbReference>
<dbReference type="SMART" id="SM00482">
    <property type="entry name" value="POLAc"/>
    <property type="match status" value="1"/>
</dbReference>
<name>A0AA38LZ70_9CUCU</name>
<organism evidence="2 3">
    <name type="scientific">Zophobas morio</name>
    <dbReference type="NCBI Taxonomy" id="2755281"/>
    <lineage>
        <taxon>Eukaryota</taxon>
        <taxon>Metazoa</taxon>
        <taxon>Ecdysozoa</taxon>
        <taxon>Arthropoda</taxon>
        <taxon>Hexapoda</taxon>
        <taxon>Insecta</taxon>
        <taxon>Pterygota</taxon>
        <taxon>Neoptera</taxon>
        <taxon>Endopterygota</taxon>
        <taxon>Coleoptera</taxon>
        <taxon>Polyphaga</taxon>
        <taxon>Cucujiformia</taxon>
        <taxon>Tenebrionidae</taxon>
        <taxon>Zophobas</taxon>
    </lineage>
</organism>
<dbReference type="InterPro" id="IPR001098">
    <property type="entry name" value="DNA-dir_DNA_pol_A_palm_dom"/>
</dbReference>
<dbReference type="SUPFAM" id="SSF56672">
    <property type="entry name" value="DNA/RNA polymerases"/>
    <property type="match status" value="1"/>
</dbReference>
<dbReference type="EMBL" id="JALNTZ010003750">
    <property type="protein sequence ID" value="KAJ3616054.1"/>
    <property type="molecule type" value="Genomic_DNA"/>
</dbReference>
<dbReference type="AlphaFoldDB" id="A0AA38LZ70"/>